<organism evidence="3 4">
    <name type="scientific">Cylindrobasidium torrendii FP15055 ss-10</name>
    <dbReference type="NCBI Taxonomy" id="1314674"/>
    <lineage>
        <taxon>Eukaryota</taxon>
        <taxon>Fungi</taxon>
        <taxon>Dikarya</taxon>
        <taxon>Basidiomycota</taxon>
        <taxon>Agaricomycotina</taxon>
        <taxon>Agaricomycetes</taxon>
        <taxon>Agaricomycetidae</taxon>
        <taxon>Agaricales</taxon>
        <taxon>Marasmiineae</taxon>
        <taxon>Physalacriaceae</taxon>
        <taxon>Cylindrobasidium</taxon>
    </lineage>
</organism>
<gene>
    <name evidence="3" type="ORF">CYLTODRAFT_439579</name>
</gene>
<evidence type="ECO:0000256" key="2">
    <source>
        <dbReference type="SAM" id="MobiDB-lite"/>
    </source>
</evidence>
<dbReference type="EMBL" id="KN880433">
    <property type="protein sequence ID" value="KIY73938.1"/>
    <property type="molecule type" value="Genomic_DNA"/>
</dbReference>
<feature type="compositionally biased region" description="Basic and acidic residues" evidence="2">
    <location>
        <begin position="15"/>
        <end position="25"/>
    </location>
</feature>
<keyword evidence="1" id="KW-0175">Coiled coil</keyword>
<dbReference type="Proteomes" id="UP000054007">
    <property type="component" value="Unassembled WGS sequence"/>
</dbReference>
<feature type="region of interest" description="Disordered" evidence="2">
    <location>
        <begin position="1"/>
        <end position="25"/>
    </location>
</feature>
<feature type="coiled-coil region" evidence="1">
    <location>
        <begin position="68"/>
        <end position="127"/>
    </location>
</feature>
<keyword evidence="4" id="KW-1185">Reference proteome</keyword>
<reference evidence="3 4" key="1">
    <citation type="journal article" date="2015" name="Fungal Genet. Biol.">
        <title>Evolution of novel wood decay mechanisms in Agaricales revealed by the genome sequences of Fistulina hepatica and Cylindrobasidium torrendii.</title>
        <authorList>
            <person name="Floudas D."/>
            <person name="Held B.W."/>
            <person name="Riley R."/>
            <person name="Nagy L.G."/>
            <person name="Koehler G."/>
            <person name="Ransdell A.S."/>
            <person name="Younus H."/>
            <person name="Chow J."/>
            <person name="Chiniquy J."/>
            <person name="Lipzen A."/>
            <person name="Tritt A."/>
            <person name="Sun H."/>
            <person name="Haridas S."/>
            <person name="LaButti K."/>
            <person name="Ohm R.A."/>
            <person name="Kues U."/>
            <person name="Blanchette R.A."/>
            <person name="Grigoriev I.V."/>
            <person name="Minto R.E."/>
            <person name="Hibbett D.S."/>
        </authorList>
    </citation>
    <scope>NUCLEOTIDE SEQUENCE [LARGE SCALE GENOMIC DNA]</scope>
    <source>
        <strain evidence="3 4">FP15055 ss-10</strain>
    </source>
</reference>
<feature type="compositionally biased region" description="Low complexity" evidence="2">
    <location>
        <begin position="223"/>
        <end position="259"/>
    </location>
</feature>
<feature type="region of interest" description="Disordered" evidence="2">
    <location>
        <begin position="223"/>
        <end position="288"/>
    </location>
</feature>
<evidence type="ECO:0000256" key="1">
    <source>
        <dbReference type="SAM" id="Coils"/>
    </source>
</evidence>
<evidence type="ECO:0000313" key="4">
    <source>
        <dbReference type="Proteomes" id="UP000054007"/>
    </source>
</evidence>
<sequence length="629" mass="70463">MALDTSDTTLLRIESGPRETDSDPKMHEEVIKSMLSSGEETLKTVKAEAATRLRLREQELKDEFTSRHKGLTDHLAEERQKIENLRRELAEEEEDLRLNQDVFNKGVKEWEETSASAREDNRRLADDYKALDKGWKDLEAKVAAQVAREKEFAAYDEAQREMVAEQLNHADHEIEAANHAKLEAEKRANALQQAHRGLLQEVKDLKVLLEALQKAQQHLADQADAAAAKNAQKTSADPNSASAKPSANTAAADPDAAAHAPPPPSDPQGTSQAGSPMHEDDEPSHLDTGSALDALLVDPANPPHLTEVDLGNLPSTARHIHHILDKVPPELVDLARKEHRSTLVLAPFLGNNDMMSLPTVIPAWAAYFKRYLGGEDVELVLGGPRAILALNVPPKIHSFHRNLRALIHSPLVAAFVYEIRDLEANPARNIAVYSSGSNAIQDTDQAKDRFLSIARECFKQDRAVKGAIKHIVGNQDFEPARQAILESFGVTFAERTERYGVRVANYILTLRLPPMDLNLYNTLLNAVHKCDIKQGLRYVFKRQNPPLDCRICFDIGHYAAACKWSELEDYLGPRHDTKWKDFMGQQAREERQTETVGQIREEQEETQGQRRARDGGPNRNRQGNDRARR</sequence>
<accession>A0A0D7BTT1</accession>
<feature type="region of interest" description="Disordered" evidence="2">
    <location>
        <begin position="585"/>
        <end position="629"/>
    </location>
</feature>
<name>A0A0D7BTT1_9AGAR</name>
<feature type="compositionally biased region" description="Basic and acidic residues" evidence="2">
    <location>
        <begin position="607"/>
        <end position="629"/>
    </location>
</feature>
<proteinExistence type="predicted"/>
<evidence type="ECO:0000313" key="3">
    <source>
        <dbReference type="EMBL" id="KIY73938.1"/>
    </source>
</evidence>
<dbReference type="AlphaFoldDB" id="A0A0D7BTT1"/>
<protein>
    <submittedName>
        <fullName evidence="3">Uncharacterized protein</fullName>
    </submittedName>
</protein>